<accession>A0A382R919</accession>
<proteinExistence type="predicted"/>
<gene>
    <name evidence="1" type="ORF">METZ01_LOCUS346549</name>
</gene>
<dbReference type="AlphaFoldDB" id="A0A382R919"/>
<evidence type="ECO:0000313" key="1">
    <source>
        <dbReference type="EMBL" id="SVC93695.1"/>
    </source>
</evidence>
<dbReference type="EMBL" id="UINC01119684">
    <property type="protein sequence ID" value="SVC93695.1"/>
    <property type="molecule type" value="Genomic_DNA"/>
</dbReference>
<sequence length="22" mass="2381">MLKTVADLFLIAGANAKKDYPT</sequence>
<reference evidence="1" key="1">
    <citation type="submission" date="2018-05" db="EMBL/GenBank/DDBJ databases">
        <authorList>
            <person name="Lanie J.A."/>
            <person name="Ng W.-L."/>
            <person name="Kazmierczak K.M."/>
            <person name="Andrzejewski T.M."/>
            <person name="Davidsen T.M."/>
            <person name="Wayne K.J."/>
            <person name="Tettelin H."/>
            <person name="Glass J.I."/>
            <person name="Rusch D."/>
            <person name="Podicherti R."/>
            <person name="Tsui H.-C.T."/>
            <person name="Winkler M.E."/>
        </authorList>
    </citation>
    <scope>NUCLEOTIDE SEQUENCE</scope>
</reference>
<protein>
    <submittedName>
        <fullName evidence="1">Uncharacterized protein</fullName>
    </submittedName>
</protein>
<name>A0A382R919_9ZZZZ</name>
<organism evidence="1">
    <name type="scientific">marine metagenome</name>
    <dbReference type="NCBI Taxonomy" id="408172"/>
    <lineage>
        <taxon>unclassified sequences</taxon>
        <taxon>metagenomes</taxon>
        <taxon>ecological metagenomes</taxon>
    </lineage>
</organism>